<keyword evidence="4 7" id="KW-0472">Membrane</keyword>
<keyword evidence="2 7" id="KW-0812">Transmembrane</keyword>
<dbReference type="PANTHER" id="PTHR33048">
    <property type="entry name" value="PTH11-LIKE INTEGRAL MEMBRANE PROTEIN (AFU_ORTHOLOGUE AFUA_5G11245)"/>
    <property type="match status" value="1"/>
</dbReference>
<keyword evidence="3 7" id="KW-1133">Transmembrane helix</keyword>
<feature type="transmembrane region" description="Helical" evidence="7">
    <location>
        <begin position="48"/>
        <end position="71"/>
    </location>
</feature>
<comment type="subcellular location">
    <subcellularLocation>
        <location evidence="1">Membrane</location>
        <topology evidence="1">Multi-pass membrane protein</topology>
    </subcellularLocation>
</comment>
<protein>
    <recommendedName>
        <fullName evidence="8">Rhodopsin domain-containing protein</fullName>
    </recommendedName>
</protein>
<feature type="transmembrane region" description="Helical" evidence="7">
    <location>
        <begin position="214"/>
        <end position="232"/>
    </location>
</feature>
<evidence type="ECO:0000256" key="1">
    <source>
        <dbReference type="ARBA" id="ARBA00004141"/>
    </source>
</evidence>
<evidence type="ECO:0000313" key="10">
    <source>
        <dbReference type="Proteomes" id="UP001600888"/>
    </source>
</evidence>
<evidence type="ECO:0000256" key="4">
    <source>
        <dbReference type="ARBA" id="ARBA00023136"/>
    </source>
</evidence>
<sequence length="379" mass="41962">MAESNASAKAQSDTTTAVSAAMIGISVLAVATRFYTRYCMKTGLWWDDWPALAALVSAVAAGAFVLAASLVDPDAAWLLSESDPDYVYTAANQKDLQLAFIADILYFSIVGAAKISILLIYYRIFAVSRSLRRHVLVVGVVVVMFWAATTLATIFNCWPIEWSWKNSFSPAPYCINYNIFWLTAGVIEAVLDIWIIILPMREVMKLQLSVQKRVGLASVFLIGACGIVTGIVKVYEGWEPGKRSPAWDRTEVWSSVHAAMGILCACLPVCWPIVMRLSNAVPSFLKLKSLSRIRTRWGSHERKWPSGSKAMSSRSRRGTEDGKTARSETAQTELLPFSGTYTHVHVDVEYPRPARSSEEPIYVIQGTDGRIYWGGDNVV</sequence>
<evidence type="ECO:0000313" key="9">
    <source>
        <dbReference type="EMBL" id="KAL2272995.1"/>
    </source>
</evidence>
<comment type="similarity">
    <text evidence="5">Belongs to the SAT4 family.</text>
</comment>
<feature type="transmembrane region" description="Helical" evidence="7">
    <location>
        <begin position="175"/>
        <end position="198"/>
    </location>
</feature>
<feature type="region of interest" description="Disordered" evidence="6">
    <location>
        <begin position="301"/>
        <end position="329"/>
    </location>
</feature>
<evidence type="ECO:0000256" key="5">
    <source>
        <dbReference type="ARBA" id="ARBA00038359"/>
    </source>
</evidence>
<keyword evidence="10" id="KW-1185">Reference proteome</keyword>
<evidence type="ECO:0000256" key="2">
    <source>
        <dbReference type="ARBA" id="ARBA00022692"/>
    </source>
</evidence>
<evidence type="ECO:0000256" key="6">
    <source>
        <dbReference type="SAM" id="MobiDB-lite"/>
    </source>
</evidence>
<feature type="compositionally biased region" description="Basic and acidic residues" evidence="6">
    <location>
        <begin position="317"/>
        <end position="326"/>
    </location>
</feature>
<proteinExistence type="inferred from homology"/>
<dbReference type="Proteomes" id="UP001600888">
    <property type="component" value="Unassembled WGS sequence"/>
</dbReference>
<comment type="caution">
    <text evidence="9">The sequence shown here is derived from an EMBL/GenBank/DDBJ whole genome shotgun (WGS) entry which is preliminary data.</text>
</comment>
<organism evidence="9 10">
    <name type="scientific">Diaporthe vaccinii</name>
    <dbReference type="NCBI Taxonomy" id="105482"/>
    <lineage>
        <taxon>Eukaryota</taxon>
        <taxon>Fungi</taxon>
        <taxon>Dikarya</taxon>
        <taxon>Ascomycota</taxon>
        <taxon>Pezizomycotina</taxon>
        <taxon>Sordariomycetes</taxon>
        <taxon>Sordariomycetidae</taxon>
        <taxon>Diaporthales</taxon>
        <taxon>Diaporthaceae</taxon>
        <taxon>Diaporthe</taxon>
        <taxon>Diaporthe eres species complex</taxon>
    </lineage>
</organism>
<feature type="transmembrane region" description="Helical" evidence="7">
    <location>
        <begin position="134"/>
        <end position="155"/>
    </location>
</feature>
<feature type="transmembrane region" description="Helical" evidence="7">
    <location>
        <begin position="104"/>
        <end position="122"/>
    </location>
</feature>
<dbReference type="InterPro" id="IPR052337">
    <property type="entry name" value="SAT4-like"/>
</dbReference>
<accession>A0ABR4DRL3</accession>
<evidence type="ECO:0000259" key="8">
    <source>
        <dbReference type="Pfam" id="PF20684"/>
    </source>
</evidence>
<evidence type="ECO:0000256" key="3">
    <source>
        <dbReference type="ARBA" id="ARBA00022989"/>
    </source>
</evidence>
<name>A0ABR4DRL3_9PEZI</name>
<gene>
    <name evidence="9" type="ORF">FJTKL_05669</name>
</gene>
<dbReference type="EMBL" id="JBAWTH010000205">
    <property type="protein sequence ID" value="KAL2272995.1"/>
    <property type="molecule type" value="Genomic_DNA"/>
</dbReference>
<dbReference type="InterPro" id="IPR049326">
    <property type="entry name" value="Rhodopsin_dom_fungi"/>
</dbReference>
<feature type="domain" description="Rhodopsin" evidence="8">
    <location>
        <begin position="33"/>
        <end position="275"/>
    </location>
</feature>
<dbReference type="PANTHER" id="PTHR33048:SF47">
    <property type="entry name" value="INTEGRAL MEMBRANE PROTEIN-RELATED"/>
    <property type="match status" value="1"/>
</dbReference>
<feature type="transmembrane region" description="Helical" evidence="7">
    <location>
        <begin position="252"/>
        <end position="274"/>
    </location>
</feature>
<dbReference type="Pfam" id="PF20684">
    <property type="entry name" value="Fung_rhodopsin"/>
    <property type="match status" value="1"/>
</dbReference>
<feature type="transmembrane region" description="Helical" evidence="7">
    <location>
        <begin position="17"/>
        <end position="36"/>
    </location>
</feature>
<evidence type="ECO:0000256" key="7">
    <source>
        <dbReference type="SAM" id="Phobius"/>
    </source>
</evidence>
<reference evidence="9 10" key="1">
    <citation type="submission" date="2024-03" db="EMBL/GenBank/DDBJ databases">
        <title>A high-quality draft genome sequence of Diaporthe vaccinii, a causative agent of upright dieback and viscid rot disease in cranberry plants.</title>
        <authorList>
            <person name="Sarrasin M."/>
            <person name="Lang B.F."/>
            <person name="Burger G."/>
        </authorList>
    </citation>
    <scope>NUCLEOTIDE SEQUENCE [LARGE SCALE GENOMIC DNA]</scope>
    <source>
        <strain evidence="9 10">IS7</strain>
    </source>
</reference>